<dbReference type="InterPro" id="IPR011545">
    <property type="entry name" value="DEAD/DEAH_box_helicase_dom"/>
</dbReference>
<dbReference type="InterPro" id="IPR035892">
    <property type="entry name" value="C2_domain_sf"/>
</dbReference>
<keyword evidence="9" id="KW-1185">Reference proteome</keyword>
<dbReference type="GO" id="GO:0003676">
    <property type="term" value="F:nucleic acid binding"/>
    <property type="evidence" value="ECO:0007669"/>
    <property type="project" value="InterPro"/>
</dbReference>
<dbReference type="SUPFAM" id="SSF46785">
    <property type="entry name" value="Winged helix' DNA-binding domain"/>
    <property type="match status" value="1"/>
</dbReference>
<dbReference type="EMBL" id="LGAV01000001">
    <property type="protein sequence ID" value="KOS16544.1"/>
    <property type="molecule type" value="Genomic_DNA"/>
</dbReference>
<evidence type="ECO:0000256" key="2">
    <source>
        <dbReference type="ARBA" id="ARBA00022801"/>
    </source>
</evidence>
<gene>
    <name evidence="8" type="ORF">Malapachy_3132</name>
</gene>
<evidence type="ECO:0000256" key="1">
    <source>
        <dbReference type="ARBA" id="ARBA00022741"/>
    </source>
</evidence>
<evidence type="ECO:0000259" key="6">
    <source>
        <dbReference type="PROSITE" id="PS51192"/>
    </source>
</evidence>
<feature type="compositionally biased region" description="Basic and acidic residues" evidence="5">
    <location>
        <begin position="1598"/>
        <end position="1607"/>
    </location>
</feature>
<dbReference type="Pfam" id="PF00270">
    <property type="entry name" value="DEAD"/>
    <property type="match status" value="1"/>
</dbReference>
<keyword evidence="4" id="KW-0067">ATP-binding</keyword>
<dbReference type="InterPro" id="IPR004179">
    <property type="entry name" value="Sec63-dom"/>
</dbReference>
<dbReference type="Pfam" id="PF02889">
    <property type="entry name" value="Sec63"/>
    <property type="match status" value="1"/>
</dbReference>
<dbReference type="GO" id="GO:0005524">
    <property type="term" value="F:ATP binding"/>
    <property type="evidence" value="ECO:0007669"/>
    <property type="project" value="UniProtKB-KW"/>
</dbReference>
<evidence type="ECO:0000256" key="5">
    <source>
        <dbReference type="SAM" id="MobiDB-lite"/>
    </source>
</evidence>
<evidence type="ECO:0000313" key="9">
    <source>
        <dbReference type="Proteomes" id="UP000037751"/>
    </source>
</evidence>
<dbReference type="GeneID" id="28729486"/>
<dbReference type="PANTHER" id="PTHR47961">
    <property type="entry name" value="DNA POLYMERASE THETA, PUTATIVE (AFU_ORTHOLOGUE AFUA_1G05260)-RELATED"/>
    <property type="match status" value="1"/>
</dbReference>
<feature type="region of interest" description="Disordered" evidence="5">
    <location>
        <begin position="1596"/>
        <end position="1626"/>
    </location>
</feature>
<keyword evidence="2" id="KW-0378">Hydrolase</keyword>
<dbReference type="VEuPathDB" id="FungiDB:Malapachy_3132"/>
<dbReference type="SUPFAM" id="SSF52540">
    <property type="entry name" value="P-loop containing nucleoside triphosphate hydrolases"/>
    <property type="match status" value="4"/>
</dbReference>
<dbReference type="FunFam" id="3.40.50.300:FF:000102">
    <property type="entry name" value="RNA helicase, activating signal cointegrator 1"/>
    <property type="match status" value="1"/>
</dbReference>
<dbReference type="FunFam" id="1.10.10.10:FF:000024">
    <property type="entry name" value="U5 small nuclear ribonucleoprotein helicase"/>
    <property type="match status" value="1"/>
</dbReference>
<keyword evidence="1" id="KW-0547">Nucleotide-binding</keyword>
<organism evidence="8 9">
    <name type="scientific">Malassezia pachydermatis</name>
    <dbReference type="NCBI Taxonomy" id="77020"/>
    <lineage>
        <taxon>Eukaryota</taxon>
        <taxon>Fungi</taxon>
        <taxon>Dikarya</taxon>
        <taxon>Basidiomycota</taxon>
        <taxon>Ustilaginomycotina</taxon>
        <taxon>Malasseziomycetes</taxon>
        <taxon>Malasseziales</taxon>
        <taxon>Malasseziaceae</taxon>
        <taxon>Malassezia</taxon>
    </lineage>
</organism>
<feature type="compositionally biased region" description="Polar residues" evidence="5">
    <location>
        <begin position="1608"/>
        <end position="1626"/>
    </location>
</feature>
<dbReference type="InterPro" id="IPR036388">
    <property type="entry name" value="WH-like_DNA-bd_sf"/>
</dbReference>
<dbReference type="SMART" id="SM00487">
    <property type="entry name" value="DEXDc"/>
    <property type="match status" value="1"/>
</dbReference>
<dbReference type="GO" id="GO:0004386">
    <property type="term" value="F:helicase activity"/>
    <property type="evidence" value="ECO:0007669"/>
    <property type="project" value="UniProtKB-KW"/>
</dbReference>
<dbReference type="CDD" id="cd18020">
    <property type="entry name" value="DEXHc_ASCC3_1"/>
    <property type="match status" value="1"/>
</dbReference>
<dbReference type="InterPro" id="IPR001650">
    <property type="entry name" value="Helicase_C-like"/>
</dbReference>
<dbReference type="STRING" id="77020.A0A0M8MXW1"/>
<feature type="domain" description="Helicase C-terminal" evidence="7">
    <location>
        <begin position="441"/>
        <end position="637"/>
    </location>
</feature>
<dbReference type="Pfam" id="PF00271">
    <property type="entry name" value="Helicase_C"/>
    <property type="match status" value="1"/>
</dbReference>
<dbReference type="RefSeq" id="XP_017994176.1">
    <property type="nucleotide sequence ID" value="XM_018137610.1"/>
</dbReference>
<protein>
    <submittedName>
        <fullName evidence="8">Sec63-domain-containing protein</fullName>
    </submittedName>
</protein>
<dbReference type="PANTHER" id="PTHR47961:SF13">
    <property type="entry name" value="ACTIVATING SIGNAL COINTEGRATOR 1 COMPLEX SUBUNIT 3"/>
    <property type="match status" value="1"/>
</dbReference>
<dbReference type="OrthoDB" id="5575at2759"/>
<evidence type="ECO:0000256" key="3">
    <source>
        <dbReference type="ARBA" id="ARBA00022806"/>
    </source>
</evidence>
<dbReference type="InterPro" id="IPR036390">
    <property type="entry name" value="WH_DNA-bd_sf"/>
</dbReference>
<comment type="caution">
    <text evidence="8">The sequence shown here is derived from an EMBL/GenBank/DDBJ whole genome shotgun (WGS) entry which is preliminary data.</text>
</comment>
<dbReference type="SUPFAM" id="SSF158702">
    <property type="entry name" value="Sec63 N-terminal domain-like"/>
    <property type="match status" value="1"/>
</dbReference>
<dbReference type="FunFam" id="3.40.50.300:FF:000062">
    <property type="entry name" value="U5 small nuclear ribonucleoprotein helicase"/>
    <property type="match status" value="1"/>
</dbReference>
<dbReference type="Gene3D" id="2.60.40.150">
    <property type="entry name" value="C2 domain"/>
    <property type="match status" value="1"/>
</dbReference>
<evidence type="ECO:0000313" key="8">
    <source>
        <dbReference type="EMBL" id="KOS16544.1"/>
    </source>
</evidence>
<dbReference type="SMART" id="SM00490">
    <property type="entry name" value="HELICc"/>
    <property type="match status" value="1"/>
</dbReference>
<dbReference type="Pfam" id="PF23445">
    <property type="entry name" value="WHD_SNRNP200"/>
    <property type="match status" value="1"/>
</dbReference>
<evidence type="ECO:0000256" key="4">
    <source>
        <dbReference type="ARBA" id="ARBA00022840"/>
    </source>
</evidence>
<dbReference type="FunFam" id="1.10.3380.10:FF:000001">
    <property type="entry name" value="U5 small nuclear ribonucleoprotein helicase"/>
    <property type="match status" value="1"/>
</dbReference>
<dbReference type="Gene3D" id="3.40.50.300">
    <property type="entry name" value="P-loop containing nucleotide triphosphate hydrolases"/>
    <property type="match status" value="4"/>
</dbReference>
<dbReference type="Gene3D" id="1.10.3380.10">
    <property type="entry name" value="Sec63 N-terminal domain-like domain"/>
    <property type="match status" value="1"/>
</dbReference>
<proteinExistence type="predicted"/>
<dbReference type="InterPro" id="IPR050474">
    <property type="entry name" value="Hel308_SKI2-like"/>
</dbReference>
<dbReference type="PROSITE" id="PS51194">
    <property type="entry name" value="HELICASE_CTER"/>
    <property type="match status" value="1"/>
</dbReference>
<dbReference type="CDD" id="cd18795">
    <property type="entry name" value="SF2_C_Ski2"/>
    <property type="match status" value="1"/>
</dbReference>
<dbReference type="Gene3D" id="1.10.10.10">
    <property type="entry name" value="Winged helix-like DNA-binding domain superfamily/Winged helix DNA-binding domain"/>
    <property type="match status" value="2"/>
</dbReference>
<evidence type="ECO:0000259" key="7">
    <source>
        <dbReference type="PROSITE" id="PS51194"/>
    </source>
</evidence>
<dbReference type="PROSITE" id="PS51192">
    <property type="entry name" value="HELICASE_ATP_BIND_1"/>
    <property type="match status" value="1"/>
</dbReference>
<name>A0A0M8MXW1_9BASI</name>
<sequence>MDDVRRHVLSLVDGTTELSLLANATDVQTSQSSGAASALFRHVDMAYPDSSDRDRILESVYRTLHTDQTPLDVDMASAELADLLGFDQLDLVAALLAKPSATAAHIHKRMVQRAQGVGSAKEPLQLAPASAEGEVYPNVYSSGEHGSVLSAFGTKFSLPVGTQRIHESYFEEVIIPRSKPLPFRSHERLITLEEMDPLCRGAFKNYQTLNRLQSAVYPMAYKTNENLLVCAPTGAGKTDVAMLSVLQCIGRFARISESAIHVDRNAFKIVYVAPMKALVSEVVSKFSKRLAFLGLKVRELTGDMQLSRKEIAETQMIVTTPEKWDVVTRKPSGDGDLALTVRLLIIDEVHLLHEDRGAVIETIVARTQRLVESTQSMIRIVGLSATLPNFVDVADFLGVNRYRGLFYFGAAFRPVPLEQHFLGVRGKHGSALARTHLDRVTYEKVLDLVRDGHPVMVFVHTRKDTVKSAKSLLELGQEDDISSLLTDGRDVNRFEREVTASRNRELRELYAHGIGIHHAGMLRSDRDLSERLFASGATKVLYCTATLAWGVNLPAYAVVIKGTDVYDAEQGKMVDLGILDVLQIFGRAGRPQFEDVGVSYICTSSEKLSHYIDAITSAHPIESAFLQGLIDALNAEVALGSVSSIDDGISWLGYTYLFTRLRKAPMVYGLDAHDVEADPSLSIRRRHWILHAAKVLAEHNMVVLDHDTNTLRPTSLGRIASRYYLSYKTMAIFAERLRNGLREADALDLMSRANDFSQIALRDNEEAELTSLLESVPCEVRGGTSTATGKVNILLQAHISQLFIDDFALVSDGRYVAKNAGRILQALFDYSLDQGYATSADAFLQLSKAVDRRLWPFEHPLRQYTTLSADVQHRITSWADDLEIGQLRALRVPVLARVLHTNDRIASIVHNAAMSFPLIVLRIDVRPQADACVRLDIGLRRDFVWDERLHGTSLPLVVWVENAEQHVVYTDRITLRPQPQPPGDDTHVDLTLSVYVPLSPADVRPASETSCRVAWSSLHWLGAEGGVDVSLDHIVNPAPMPTMRLLDVPLLNLAELEHSPMAATLSAVKSITTLNAMQTQVFHTMAHSRANALLCAPYAAGKRTVALWSLERVPAEGSILIIEPEAQRLEDLQRTLEAMIPLWPQPLPIHVLTKAKTEVPRTRSLFVCTPDVAQALASRHAWPALALLLCFDLHRLDATYECAVMHVRRTAQPARMVATAVSCQSALSLARWLQVPSTALYTFGPSDTPYPVSLTLDTVDLAYSDTLVRAYVKPALDRMSSHATPALLWSPTRAQCFTAARELVARLATNPLPTSPELESMAQAITHTELSHLVRQGVAVWDASLSAKDRRLVEQLFDMGCLHAVLCAQDAAVPLQAALVVVLGTQYFASTTRQVQEYNTDQIWRMQRHAARPGQAQGDVLVLCQQSRRDLWAHQLSTPLPLESELGEVASHLLPALMAEVVAGRVQQYEQAIQWLATSFWAERIHANPLYYGEEGEPGHTNPSTALSRGVDAAVEFAQRLGLLVVEGQRITATRLGTRLPSDQVLSLVALAHQALHWHTISDAAHRAIVATPFTEDVPGLEASCAKIMLEAVQYQRPSREDEHKDNNQGSKAPVQTKQSTTRLST</sequence>
<dbReference type="GO" id="GO:0016787">
    <property type="term" value="F:hydrolase activity"/>
    <property type="evidence" value="ECO:0007669"/>
    <property type="project" value="UniProtKB-KW"/>
</dbReference>
<dbReference type="SMART" id="SM00973">
    <property type="entry name" value="Sec63"/>
    <property type="match status" value="1"/>
</dbReference>
<accession>A0A0M8MXW1</accession>
<reference evidence="8 9" key="1">
    <citation type="submission" date="2015-07" db="EMBL/GenBank/DDBJ databases">
        <title>Draft Genome Sequence of Malassezia furfur CBS1878 and Malassezia pachydermatis CBS1879.</title>
        <authorList>
            <person name="Triana S."/>
            <person name="Ohm R."/>
            <person name="Gonzalez A."/>
            <person name="DeCock H."/>
            <person name="Restrepo S."/>
            <person name="Celis A."/>
        </authorList>
    </citation>
    <scope>NUCLEOTIDE SEQUENCE [LARGE SCALE GENOMIC DNA]</scope>
    <source>
        <strain evidence="8 9">CBS 1879</strain>
    </source>
</reference>
<dbReference type="InterPro" id="IPR014001">
    <property type="entry name" value="Helicase_ATP-bd"/>
</dbReference>
<dbReference type="InterPro" id="IPR057842">
    <property type="entry name" value="WH_MER3"/>
</dbReference>
<feature type="domain" description="Helicase ATP-binding" evidence="6">
    <location>
        <begin position="218"/>
        <end position="405"/>
    </location>
</feature>
<dbReference type="Proteomes" id="UP000037751">
    <property type="component" value="Unassembled WGS sequence"/>
</dbReference>
<keyword evidence="3" id="KW-0347">Helicase</keyword>
<dbReference type="InterPro" id="IPR027417">
    <property type="entry name" value="P-loop_NTPase"/>
</dbReference>
<dbReference type="GO" id="GO:0005634">
    <property type="term" value="C:nucleus"/>
    <property type="evidence" value="ECO:0007669"/>
    <property type="project" value="TreeGrafter"/>
</dbReference>